<feature type="transmembrane region" description="Helical" evidence="4">
    <location>
        <begin position="58"/>
        <end position="82"/>
    </location>
</feature>
<feature type="transmembrane region" description="Helical" evidence="4">
    <location>
        <begin position="512"/>
        <end position="538"/>
    </location>
</feature>
<dbReference type="OrthoDB" id="413079at2759"/>
<feature type="transmembrane region" description="Helical" evidence="4">
    <location>
        <begin position="897"/>
        <end position="918"/>
    </location>
</feature>
<keyword evidence="6" id="KW-1185">Reference proteome</keyword>
<reference evidence="5" key="1">
    <citation type="submission" date="2020-11" db="EMBL/GenBank/DDBJ databases">
        <authorList>
            <person name="Tran Van P."/>
        </authorList>
    </citation>
    <scope>NUCLEOTIDE SEQUENCE</scope>
</reference>
<feature type="transmembrane region" description="Helical" evidence="4">
    <location>
        <begin position="376"/>
        <end position="400"/>
    </location>
</feature>
<dbReference type="EMBL" id="CAJPEV010000256">
    <property type="protein sequence ID" value="CAG0883058.1"/>
    <property type="molecule type" value="Genomic_DNA"/>
</dbReference>
<feature type="transmembrane region" description="Helical" evidence="4">
    <location>
        <begin position="27"/>
        <end position="51"/>
    </location>
</feature>
<keyword evidence="2 4" id="KW-1133">Transmembrane helix</keyword>
<name>A0A7R8X9Z3_9CRUS</name>
<keyword evidence="1 4" id="KW-0812">Transmembrane</keyword>
<feature type="transmembrane region" description="Helical" evidence="4">
    <location>
        <begin position="640"/>
        <end position="661"/>
    </location>
</feature>
<dbReference type="SUPFAM" id="SSF103473">
    <property type="entry name" value="MFS general substrate transporter"/>
    <property type="match status" value="2"/>
</dbReference>
<evidence type="ECO:0000256" key="2">
    <source>
        <dbReference type="ARBA" id="ARBA00022989"/>
    </source>
</evidence>
<dbReference type="PANTHER" id="PTHR23121:SF9">
    <property type="entry name" value="SODIUM-DEPENDENT GLUCOSE TRANSPORTER 1"/>
    <property type="match status" value="1"/>
</dbReference>
<evidence type="ECO:0000256" key="4">
    <source>
        <dbReference type="SAM" id="Phobius"/>
    </source>
</evidence>
<dbReference type="EMBL" id="LR899773">
    <property type="protein sequence ID" value="CAD7242368.1"/>
    <property type="molecule type" value="Genomic_DNA"/>
</dbReference>
<dbReference type="Gene3D" id="1.20.1250.20">
    <property type="entry name" value="MFS general substrate transporter like domains"/>
    <property type="match status" value="2"/>
</dbReference>
<sequence length="946" mass="103553">MGGMLVNIISSTLIDLAANMGKTPEEVAYIMFMRSGGFLIGALCCISIASVPFSDTPFLFSFAFMLAGIFSGLIDTACNVTILDMWGGESGPYMQALHFCFGLGGVIIPEISKEFLSKEGEEEPGIIARGLFGTYTEGQPYSQVYVSYLIDFKLAHINREDTKSGIQISPCIKNSMIAILSTIICLYVGIELSYGQVGFFFAVYSPISFTKKEAAHLTSAYWGFYTGARFLAVPLSTFMNPGILILGDFVLAIIGGTVVLVAGEWNRTALWVGTALMGLGTGPMFPSSILWFEKYITVTSALASLFLVFSAIGEMVFPSSLTAIIETHPSAFPKGMLMNIISSTLIDLAANMGKTPDDVAYTIISAASVPFSDQPFLMCFAFMLCSLFSGIVDTVCNVTLLDMWGGDSGHYMQALHFCFGLGGVIIPEISKEFLSKEGEEEPGIIARGLFGTYTANQPYSRVYVPYLIVCGVMILVALSFLYFHMQDFKLAHINRGDAKSGMQISPLTQKSMITLMCIIIFLYVGIELTYGQVIFFFAVYAPVSFTKKEAAHLTSAYWGFYTGARFLAVPLSAFMNPSILIFGDFVLAIIGGTVVLVAGEWNRTALWVGTALMGLGTGPMFPSSILWFEKYITVTSALASLFLVFSAIGEMILLSSLTAVIETHPSVFPKVMSMKGDNESKEGSEIEDVANPDSWSIILGQSIWYFVYAVDSISTNNITILDIRGLESGPYMQALHLCFGIGGVLIPQIAKPSLSHEDEEVGACGDPGMQNNTQLYRKSKTVCSIPHCLLPHDHRFPMPFLVFHIQGVKLGHPDWENKKKAAGGSGIKEGREAPIDFHWNLTGHFAAGWIGLEEVGGRSGVSKNVRVPCWRHCSHELRSHLRHRAAELAKGMFCCHVFGLLWILHQFVGLQVVIRMIYPRDSNLESITEHTLIIIEFDGGKIYAYE</sequence>
<evidence type="ECO:0000256" key="3">
    <source>
        <dbReference type="ARBA" id="ARBA00023136"/>
    </source>
</evidence>
<feature type="transmembrane region" description="Helical" evidence="4">
    <location>
        <begin position="269"/>
        <end position="289"/>
    </location>
</feature>
<protein>
    <submittedName>
        <fullName evidence="5">Uncharacterized protein</fullName>
    </submittedName>
</protein>
<accession>A0A7R8X9Z3</accession>
<dbReference type="InterPro" id="IPR036259">
    <property type="entry name" value="MFS_trans_sf"/>
</dbReference>
<dbReference type="PANTHER" id="PTHR23121">
    <property type="entry name" value="SODIUM-DEPENDENT GLUCOSE TRANSPORTER 1"/>
    <property type="match status" value="1"/>
</dbReference>
<dbReference type="Proteomes" id="UP000677054">
    <property type="component" value="Unassembled WGS sequence"/>
</dbReference>
<keyword evidence="3 4" id="KW-0472">Membrane</keyword>
<feature type="transmembrane region" description="Helical" evidence="4">
    <location>
        <begin position="243"/>
        <end position="262"/>
    </location>
</feature>
<dbReference type="AlphaFoldDB" id="A0A7R8X9Z3"/>
<evidence type="ECO:0000313" key="6">
    <source>
        <dbReference type="Proteomes" id="UP000677054"/>
    </source>
</evidence>
<feature type="transmembrane region" description="Helical" evidence="4">
    <location>
        <begin position="605"/>
        <end position="628"/>
    </location>
</feature>
<feature type="transmembrane region" description="Helical" evidence="4">
    <location>
        <begin position="177"/>
        <end position="204"/>
    </location>
</feature>
<feature type="transmembrane region" description="Helical" evidence="4">
    <location>
        <begin position="463"/>
        <end position="483"/>
    </location>
</feature>
<evidence type="ECO:0000313" key="5">
    <source>
        <dbReference type="EMBL" id="CAD7242368.1"/>
    </source>
</evidence>
<organism evidence="5">
    <name type="scientific">Darwinula stevensoni</name>
    <dbReference type="NCBI Taxonomy" id="69355"/>
    <lineage>
        <taxon>Eukaryota</taxon>
        <taxon>Metazoa</taxon>
        <taxon>Ecdysozoa</taxon>
        <taxon>Arthropoda</taxon>
        <taxon>Crustacea</taxon>
        <taxon>Oligostraca</taxon>
        <taxon>Ostracoda</taxon>
        <taxon>Podocopa</taxon>
        <taxon>Podocopida</taxon>
        <taxon>Darwinulocopina</taxon>
        <taxon>Darwinuloidea</taxon>
        <taxon>Darwinulidae</taxon>
        <taxon>Darwinula</taxon>
    </lineage>
</organism>
<evidence type="ECO:0000256" key="1">
    <source>
        <dbReference type="ARBA" id="ARBA00022692"/>
    </source>
</evidence>
<feature type="transmembrane region" description="Helical" evidence="4">
    <location>
        <begin position="295"/>
        <end position="317"/>
    </location>
</feature>
<proteinExistence type="predicted"/>
<gene>
    <name evidence="5" type="ORF">DSTB1V02_LOCUS2335</name>
</gene>
<feature type="transmembrane region" description="Helical" evidence="4">
    <location>
        <begin position="550"/>
        <end position="567"/>
    </location>
</feature>
<feature type="transmembrane region" description="Helical" evidence="4">
    <location>
        <begin position="579"/>
        <end position="599"/>
    </location>
</feature>